<feature type="transmembrane region" description="Helical" evidence="2">
    <location>
        <begin position="48"/>
        <end position="72"/>
    </location>
</feature>
<evidence type="ECO:0000313" key="5">
    <source>
        <dbReference type="Proteomes" id="UP000292003"/>
    </source>
</evidence>
<keyword evidence="2" id="KW-0472">Membrane</keyword>
<organism evidence="4 5">
    <name type="scientific">Amycolatopsis suaedae</name>
    <dbReference type="NCBI Taxonomy" id="2510978"/>
    <lineage>
        <taxon>Bacteria</taxon>
        <taxon>Bacillati</taxon>
        <taxon>Actinomycetota</taxon>
        <taxon>Actinomycetes</taxon>
        <taxon>Pseudonocardiales</taxon>
        <taxon>Pseudonocardiaceae</taxon>
        <taxon>Amycolatopsis</taxon>
    </lineage>
</organism>
<sequence length="275" mass="28853">MPTGDEKKDDPSWVPPAEPPPPDLPPPPAPPPSKPSLGRRILDHPFKFGLPVIGVLLVIVIGSAVVGFTLLADRYRDIRSDRDTPSAQTGPVVAGWQATVSGDGRYAVDVPPNWAPEPRGREVPLTSGDGKIIRVDGAARLALGYCSNANQARAISGFDSVDDSSLTGDWDRSVGGVSNLLTSIYPPRTMALTVENSETVNLPGTDRSALRVTATLTRKGGPGECEPPAVRAIVTVLTHASRSDDVHIVVADAGVGGALSAEELTRLAGSLRVIR</sequence>
<feature type="region of interest" description="Disordered" evidence="1">
    <location>
        <begin position="1"/>
        <end position="38"/>
    </location>
</feature>
<comment type="caution">
    <text evidence="4">The sequence shown here is derived from an EMBL/GenBank/DDBJ whole genome shotgun (WGS) entry which is preliminary data.</text>
</comment>
<evidence type="ECO:0000256" key="1">
    <source>
        <dbReference type="SAM" id="MobiDB-lite"/>
    </source>
</evidence>
<dbReference type="EMBL" id="SFCC01000003">
    <property type="protein sequence ID" value="RZQ64859.1"/>
    <property type="molecule type" value="Genomic_DNA"/>
</dbReference>
<feature type="compositionally biased region" description="Pro residues" evidence="1">
    <location>
        <begin position="13"/>
        <end position="34"/>
    </location>
</feature>
<dbReference type="OrthoDB" id="3614545at2"/>
<keyword evidence="2" id="KW-0812">Transmembrane</keyword>
<dbReference type="Pfam" id="PF26056">
    <property type="entry name" value="DUF8017"/>
    <property type="match status" value="1"/>
</dbReference>
<dbReference type="AlphaFoldDB" id="A0A4Q7JC35"/>
<dbReference type="InterPro" id="IPR058330">
    <property type="entry name" value="DUF8017"/>
</dbReference>
<dbReference type="RefSeq" id="WP_130474658.1">
    <property type="nucleotide sequence ID" value="NZ_SFCC01000003.1"/>
</dbReference>
<keyword evidence="2" id="KW-1133">Transmembrane helix</keyword>
<dbReference type="Proteomes" id="UP000292003">
    <property type="component" value="Unassembled WGS sequence"/>
</dbReference>
<feature type="domain" description="DUF8017" evidence="3">
    <location>
        <begin position="91"/>
        <end position="272"/>
    </location>
</feature>
<evidence type="ECO:0000256" key="2">
    <source>
        <dbReference type="SAM" id="Phobius"/>
    </source>
</evidence>
<accession>A0A4Q7JC35</accession>
<proteinExistence type="predicted"/>
<evidence type="ECO:0000313" key="4">
    <source>
        <dbReference type="EMBL" id="RZQ64859.1"/>
    </source>
</evidence>
<keyword evidence="5" id="KW-1185">Reference proteome</keyword>
<reference evidence="4 5" key="1">
    <citation type="submission" date="2019-02" db="EMBL/GenBank/DDBJ databases">
        <title>Draft genome sequence of Amycolatopsis sp. 8-3EHSu isolated from roots of Suaeda maritima.</title>
        <authorList>
            <person name="Duangmal K."/>
            <person name="Chantavorakit T."/>
        </authorList>
    </citation>
    <scope>NUCLEOTIDE SEQUENCE [LARGE SCALE GENOMIC DNA]</scope>
    <source>
        <strain evidence="4 5">8-3EHSu</strain>
    </source>
</reference>
<evidence type="ECO:0000259" key="3">
    <source>
        <dbReference type="Pfam" id="PF26056"/>
    </source>
</evidence>
<name>A0A4Q7JC35_9PSEU</name>
<feature type="compositionally biased region" description="Basic and acidic residues" evidence="1">
    <location>
        <begin position="1"/>
        <end position="11"/>
    </location>
</feature>
<protein>
    <recommendedName>
        <fullName evidence="3">DUF8017 domain-containing protein</fullName>
    </recommendedName>
</protein>
<gene>
    <name evidence="4" type="ORF">EWH70_08240</name>
</gene>